<dbReference type="AlphaFoldDB" id="A0A0F9JIX8"/>
<evidence type="ECO:0000313" key="1">
    <source>
        <dbReference type="EMBL" id="KKM69839.1"/>
    </source>
</evidence>
<accession>A0A0F9JIX8</accession>
<feature type="non-terminal residue" evidence="1">
    <location>
        <position position="1"/>
    </location>
</feature>
<comment type="caution">
    <text evidence="1">The sequence shown here is derived from an EMBL/GenBank/DDBJ whole genome shotgun (WGS) entry which is preliminary data.</text>
</comment>
<sequence length="26" mass="2912">LLNYAVFYVEAIDRGDLVTFRGEPGP</sequence>
<dbReference type="EMBL" id="LAZR01009920">
    <property type="protein sequence ID" value="KKM69839.1"/>
    <property type="molecule type" value="Genomic_DNA"/>
</dbReference>
<gene>
    <name evidence="1" type="ORF">LCGC14_1446700</name>
</gene>
<protein>
    <submittedName>
        <fullName evidence="1">Uncharacterized protein</fullName>
    </submittedName>
</protein>
<name>A0A0F9JIX8_9ZZZZ</name>
<proteinExistence type="predicted"/>
<organism evidence="1">
    <name type="scientific">marine sediment metagenome</name>
    <dbReference type="NCBI Taxonomy" id="412755"/>
    <lineage>
        <taxon>unclassified sequences</taxon>
        <taxon>metagenomes</taxon>
        <taxon>ecological metagenomes</taxon>
    </lineage>
</organism>
<reference evidence="1" key="1">
    <citation type="journal article" date="2015" name="Nature">
        <title>Complex archaea that bridge the gap between prokaryotes and eukaryotes.</title>
        <authorList>
            <person name="Spang A."/>
            <person name="Saw J.H."/>
            <person name="Jorgensen S.L."/>
            <person name="Zaremba-Niedzwiedzka K."/>
            <person name="Martijn J."/>
            <person name="Lind A.E."/>
            <person name="van Eijk R."/>
            <person name="Schleper C."/>
            <person name="Guy L."/>
            <person name="Ettema T.J."/>
        </authorList>
    </citation>
    <scope>NUCLEOTIDE SEQUENCE</scope>
</reference>